<dbReference type="Gene3D" id="2.60.40.420">
    <property type="entry name" value="Cupredoxins - blue copper proteins"/>
    <property type="match status" value="3"/>
</dbReference>
<keyword evidence="4" id="KW-0732">Signal</keyword>
<dbReference type="GO" id="GO:0005886">
    <property type="term" value="C:plasma membrane"/>
    <property type="evidence" value="ECO:0007669"/>
    <property type="project" value="TreeGrafter"/>
</dbReference>
<name>A0A834JHQ4_VESVU</name>
<dbReference type="InterPro" id="IPR002355">
    <property type="entry name" value="Cu_oxidase_Cu_BS"/>
</dbReference>
<dbReference type="Pfam" id="PF07731">
    <property type="entry name" value="Cu-oxidase_2"/>
    <property type="match status" value="1"/>
</dbReference>
<dbReference type="InterPro" id="IPR011706">
    <property type="entry name" value="Cu-oxidase_C"/>
</dbReference>
<feature type="chain" id="PRO_5032690887" evidence="4">
    <location>
        <begin position="25"/>
        <end position="656"/>
    </location>
</feature>
<evidence type="ECO:0000256" key="1">
    <source>
        <dbReference type="ARBA" id="ARBA00010609"/>
    </source>
</evidence>
<evidence type="ECO:0000313" key="9">
    <source>
        <dbReference type="Proteomes" id="UP000614350"/>
    </source>
</evidence>
<dbReference type="SUPFAM" id="SSF49503">
    <property type="entry name" value="Cupredoxins"/>
    <property type="match status" value="3"/>
</dbReference>
<dbReference type="GO" id="GO:0005507">
    <property type="term" value="F:copper ion binding"/>
    <property type="evidence" value="ECO:0007669"/>
    <property type="project" value="InterPro"/>
</dbReference>
<dbReference type="CDD" id="cd13884">
    <property type="entry name" value="CuRO_2_tcLCC_insect_like"/>
    <property type="match status" value="1"/>
</dbReference>
<feature type="domain" description="Plastocyanin-like" evidence="7">
    <location>
        <begin position="104"/>
        <end position="211"/>
    </location>
</feature>
<dbReference type="InterPro" id="IPR033138">
    <property type="entry name" value="Cu_oxidase_CS"/>
</dbReference>
<dbReference type="EMBL" id="JACSEA010000011">
    <property type="protein sequence ID" value="KAF7388918.1"/>
    <property type="molecule type" value="Genomic_DNA"/>
</dbReference>
<reference evidence="8" key="1">
    <citation type="journal article" date="2020" name="G3 (Bethesda)">
        <title>High-Quality Assemblies for Three Invasive Social Wasps from the &lt;i&gt;Vespula&lt;/i&gt; Genus.</title>
        <authorList>
            <person name="Harrop T.W.R."/>
            <person name="Guhlin J."/>
            <person name="McLaughlin G.M."/>
            <person name="Permina E."/>
            <person name="Stockwell P."/>
            <person name="Gilligan J."/>
            <person name="Le Lec M.F."/>
            <person name="Gruber M.A.M."/>
            <person name="Quinn O."/>
            <person name="Lovegrove M."/>
            <person name="Duncan E.J."/>
            <person name="Remnant E.J."/>
            <person name="Van Eeckhoven J."/>
            <person name="Graham B."/>
            <person name="Knapp R.A."/>
            <person name="Langford K.W."/>
            <person name="Kronenberg Z."/>
            <person name="Press M.O."/>
            <person name="Eacker S.M."/>
            <person name="Wilson-Rankin E.E."/>
            <person name="Purcell J."/>
            <person name="Lester P.J."/>
            <person name="Dearden P.K."/>
        </authorList>
    </citation>
    <scope>NUCLEOTIDE SEQUENCE</scope>
    <source>
        <strain evidence="8">Marl-1</strain>
    </source>
</reference>
<evidence type="ECO:0000259" key="6">
    <source>
        <dbReference type="Pfam" id="PF07731"/>
    </source>
</evidence>
<feature type="domain" description="Plastocyanin-like" evidence="6">
    <location>
        <begin position="501"/>
        <end position="633"/>
    </location>
</feature>
<dbReference type="InterPro" id="IPR045087">
    <property type="entry name" value="Cu-oxidase_fam"/>
</dbReference>
<keyword evidence="2" id="KW-0479">Metal-binding</keyword>
<dbReference type="GO" id="GO:0016491">
    <property type="term" value="F:oxidoreductase activity"/>
    <property type="evidence" value="ECO:0007669"/>
    <property type="project" value="UniProtKB-KW"/>
</dbReference>
<dbReference type="InterPro" id="IPR011707">
    <property type="entry name" value="Cu-oxidase-like_N"/>
</dbReference>
<dbReference type="PROSITE" id="PS00080">
    <property type="entry name" value="MULTICOPPER_OXIDASE2"/>
    <property type="match status" value="1"/>
</dbReference>
<sequence>MPKVLFNSLFLPFIILLIFKEIQCTQTNQTTEPPLRTARDTNRPVVLSTPEQCYRPCDGAQPLYCYYHFRLEYYTTMATPCNVCRTNSFERSKNQSTCECIVGDGFEKTIFSINRQFPGPYIQVCQHDKIIVDVENAAEGTDTTIHWHGIFQNSYQYYDGVPHITQCPITAPNTFRYQFAVDNAGTHFYHSHSALLLLDGQQGPLIVRSPKSQDPNGHLYDEDIFDHVIFLSDWMHQLAIERLPGKFAMKPGQTPDNFLINGLGDYTDPNTGQRTNVQLAYFNVTAGRRYRFRMINSFGTVCPTEFLIEKHKLTVIASDGEDLEPVVVDKIVSVTGERYDFILNANQGSGSYWIQLRGLGECMGLKIVQFAVLVYGNKAILPRTSRPTYDNPIKGVVELNSLSGADCGSTRLTNNICINQLKYAGNTPQEEQKTYPDLRLYVPFSFFTYDKKMFTVNSANPFFIAVDRSLITSLVTNISYTEPESPPISQYEGYEQLCTADEVSTCTKPCFCTHVINVPKQTLIEILLCDEGPFEYLYHPFHLHGYSFEVMAIKEFNRTTPTANERYQFLRDYDRGLQDGKYIRQPRKDTIKVPEGGCVILRFYTNNPGWWLFHCHFLWHTVSGMDVVIHVGDDQDMPPVPNGFPVCGNFKPSVYI</sequence>
<evidence type="ECO:0000313" key="8">
    <source>
        <dbReference type="EMBL" id="KAF7388918.1"/>
    </source>
</evidence>
<proteinExistence type="inferred from homology"/>
<dbReference type="PANTHER" id="PTHR11709">
    <property type="entry name" value="MULTI-COPPER OXIDASE"/>
    <property type="match status" value="1"/>
</dbReference>
<dbReference type="CDD" id="cd13905">
    <property type="entry name" value="CuRO_3_tcLLC2_insect_like"/>
    <property type="match status" value="1"/>
</dbReference>
<comment type="similarity">
    <text evidence="1">Belongs to the multicopper oxidase family.</text>
</comment>
<comment type="caution">
    <text evidence="8">The sequence shown here is derived from an EMBL/GenBank/DDBJ whole genome shotgun (WGS) entry which is preliminary data.</text>
</comment>
<dbReference type="Pfam" id="PF00394">
    <property type="entry name" value="Cu-oxidase"/>
    <property type="match status" value="1"/>
</dbReference>
<evidence type="ECO:0000259" key="7">
    <source>
        <dbReference type="Pfam" id="PF07732"/>
    </source>
</evidence>
<evidence type="ECO:0000256" key="3">
    <source>
        <dbReference type="ARBA" id="ARBA00023002"/>
    </source>
</evidence>
<dbReference type="InterPro" id="IPR008972">
    <property type="entry name" value="Cupredoxin"/>
</dbReference>
<dbReference type="Pfam" id="PF07732">
    <property type="entry name" value="Cu-oxidase_3"/>
    <property type="match status" value="1"/>
</dbReference>
<dbReference type="PROSITE" id="PS00079">
    <property type="entry name" value="MULTICOPPER_OXIDASE1"/>
    <property type="match status" value="1"/>
</dbReference>
<organism evidence="8 9">
    <name type="scientific">Vespula vulgaris</name>
    <name type="common">Yellow jacket</name>
    <name type="synonym">Wasp</name>
    <dbReference type="NCBI Taxonomy" id="7454"/>
    <lineage>
        <taxon>Eukaryota</taxon>
        <taxon>Metazoa</taxon>
        <taxon>Ecdysozoa</taxon>
        <taxon>Arthropoda</taxon>
        <taxon>Hexapoda</taxon>
        <taxon>Insecta</taxon>
        <taxon>Pterygota</taxon>
        <taxon>Neoptera</taxon>
        <taxon>Endopterygota</taxon>
        <taxon>Hymenoptera</taxon>
        <taxon>Apocrita</taxon>
        <taxon>Aculeata</taxon>
        <taxon>Vespoidea</taxon>
        <taxon>Vespidae</taxon>
        <taxon>Vespinae</taxon>
        <taxon>Vespula</taxon>
    </lineage>
</organism>
<protein>
    <submittedName>
        <fullName evidence="8">Uncharacterized protein</fullName>
    </submittedName>
</protein>
<accession>A0A834JHQ4</accession>
<evidence type="ECO:0000259" key="5">
    <source>
        <dbReference type="Pfam" id="PF00394"/>
    </source>
</evidence>
<dbReference type="CDD" id="cd13858">
    <property type="entry name" value="CuRO_1_tcLCC2_insect_like"/>
    <property type="match status" value="1"/>
</dbReference>
<gene>
    <name evidence="8" type="ORF">HZH66_010055</name>
</gene>
<dbReference type="FunFam" id="2.60.40.420:FF:000045">
    <property type="entry name" value="Laccase 2"/>
    <property type="match status" value="1"/>
</dbReference>
<keyword evidence="9" id="KW-1185">Reference proteome</keyword>
<feature type="domain" description="Plastocyanin-like" evidence="5">
    <location>
        <begin position="226"/>
        <end position="377"/>
    </location>
</feature>
<dbReference type="GO" id="GO:0006826">
    <property type="term" value="P:iron ion transport"/>
    <property type="evidence" value="ECO:0007669"/>
    <property type="project" value="TreeGrafter"/>
</dbReference>
<dbReference type="PANTHER" id="PTHR11709:SF232">
    <property type="entry name" value="STRAW, ISOFORM G"/>
    <property type="match status" value="1"/>
</dbReference>
<keyword evidence="3" id="KW-0560">Oxidoreductase</keyword>
<dbReference type="InterPro" id="IPR001117">
    <property type="entry name" value="Cu-oxidase_2nd"/>
</dbReference>
<dbReference type="AlphaFoldDB" id="A0A834JHQ4"/>
<dbReference type="Proteomes" id="UP000614350">
    <property type="component" value="Unassembled WGS sequence"/>
</dbReference>
<evidence type="ECO:0000256" key="2">
    <source>
        <dbReference type="ARBA" id="ARBA00022723"/>
    </source>
</evidence>
<feature type="signal peptide" evidence="4">
    <location>
        <begin position="1"/>
        <end position="24"/>
    </location>
</feature>
<evidence type="ECO:0000256" key="4">
    <source>
        <dbReference type="SAM" id="SignalP"/>
    </source>
</evidence>